<dbReference type="Pfam" id="PF01230">
    <property type="entry name" value="HIT"/>
    <property type="match status" value="1"/>
</dbReference>
<dbReference type="InterPro" id="IPR019808">
    <property type="entry name" value="Histidine_triad_CS"/>
</dbReference>
<feature type="short sequence motif" description="Histidine triad motif" evidence="2 3">
    <location>
        <begin position="108"/>
        <end position="112"/>
    </location>
</feature>
<keyword evidence="6" id="KW-1185">Reference proteome</keyword>
<comment type="caution">
    <text evidence="5">The sequence shown here is derived from an EMBL/GenBank/DDBJ whole genome shotgun (WGS) entry which is preliminary data.</text>
</comment>
<dbReference type="InterPro" id="IPR036265">
    <property type="entry name" value="HIT-like_sf"/>
</dbReference>
<sequence>MPIDATLPYDDENIFAKILRGEIPSKKVYEDEWAYAFHDIAPQAPLHILVIPKGRYVSWDDFSAKASADEIAGFVRAVGTIARDHDLVEPGYRLLGNVGADGGQEVPHLHVHLFGGKPLGRMISA</sequence>
<dbReference type="Gene3D" id="3.30.428.10">
    <property type="entry name" value="HIT-like"/>
    <property type="match status" value="1"/>
</dbReference>
<gene>
    <name evidence="5" type="ORF">GRI39_11545</name>
</gene>
<dbReference type="GO" id="GO:0003824">
    <property type="term" value="F:catalytic activity"/>
    <property type="evidence" value="ECO:0007669"/>
    <property type="project" value="InterPro"/>
</dbReference>
<dbReference type="PROSITE" id="PS51084">
    <property type="entry name" value="HIT_2"/>
    <property type="match status" value="1"/>
</dbReference>
<feature type="active site" description="Tele-AMP-histidine intermediate" evidence="1">
    <location>
        <position position="110"/>
    </location>
</feature>
<proteinExistence type="predicted"/>
<evidence type="ECO:0000313" key="6">
    <source>
        <dbReference type="Proteomes" id="UP000460561"/>
    </source>
</evidence>
<dbReference type="PROSITE" id="PS00892">
    <property type="entry name" value="HIT_1"/>
    <property type="match status" value="1"/>
</dbReference>
<evidence type="ECO:0000259" key="4">
    <source>
        <dbReference type="PROSITE" id="PS51084"/>
    </source>
</evidence>
<dbReference type="PRINTS" id="PR00332">
    <property type="entry name" value="HISTRIAD"/>
</dbReference>
<dbReference type="OrthoDB" id="9784774at2"/>
<protein>
    <submittedName>
        <fullName evidence="5">HIT domain-containing protein</fullName>
    </submittedName>
</protein>
<accession>A0A845A8V2</accession>
<dbReference type="EMBL" id="WTYQ01000004">
    <property type="protein sequence ID" value="MXP26670.1"/>
    <property type="molecule type" value="Genomic_DNA"/>
</dbReference>
<feature type="domain" description="HIT" evidence="4">
    <location>
        <begin position="14"/>
        <end position="124"/>
    </location>
</feature>
<reference evidence="5 6" key="1">
    <citation type="submission" date="2019-12" db="EMBL/GenBank/DDBJ databases">
        <title>Genomic-based taxomic classification of the family Erythrobacteraceae.</title>
        <authorList>
            <person name="Xu L."/>
        </authorList>
    </citation>
    <scope>NUCLEOTIDE SEQUENCE [LARGE SCALE GENOMIC DNA]</scope>
    <source>
        <strain evidence="5 6">DSM 18604</strain>
    </source>
</reference>
<dbReference type="CDD" id="cd01276">
    <property type="entry name" value="PKCI_related"/>
    <property type="match status" value="1"/>
</dbReference>
<organism evidence="5 6">
    <name type="scientific">Altericroceibacterium indicum</name>
    <dbReference type="NCBI Taxonomy" id="374177"/>
    <lineage>
        <taxon>Bacteria</taxon>
        <taxon>Pseudomonadati</taxon>
        <taxon>Pseudomonadota</taxon>
        <taxon>Alphaproteobacteria</taxon>
        <taxon>Sphingomonadales</taxon>
        <taxon>Erythrobacteraceae</taxon>
        <taxon>Altericroceibacterium</taxon>
    </lineage>
</organism>
<dbReference type="InterPro" id="IPR011146">
    <property type="entry name" value="HIT-like"/>
</dbReference>
<dbReference type="AlphaFoldDB" id="A0A845A8V2"/>
<name>A0A845A8V2_9SPHN</name>
<dbReference type="InterPro" id="IPR001310">
    <property type="entry name" value="Histidine_triad_HIT"/>
</dbReference>
<dbReference type="PANTHER" id="PTHR23089">
    <property type="entry name" value="HISTIDINE TRIAD HIT PROTEIN"/>
    <property type="match status" value="1"/>
</dbReference>
<dbReference type="SUPFAM" id="SSF54197">
    <property type="entry name" value="HIT-like"/>
    <property type="match status" value="1"/>
</dbReference>
<evidence type="ECO:0000313" key="5">
    <source>
        <dbReference type="EMBL" id="MXP26670.1"/>
    </source>
</evidence>
<dbReference type="Proteomes" id="UP000460561">
    <property type="component" value="Unassembled WGS sequence"/>
</dbReference>
<evidence type="ECO:0000256" key="1">
    <source>
        <dbReference type="PIRSR" id="PIRSR601310-1"/>
    </source>
</evidence>
<evidence type="ECO:0000256" key="2">
    <source>
        <dbReference type="PIRSR" id="PIRSR601310-3"/>
    </source>
</evidence>
<evidence type="ECO:0000256" key="3">
    <source>
        <dbReference type="PROSITE-ProRule" id="PRU00464"/>
    </source>
</evidence>
<dbReference type="RefSeq" id="WP_160739876.1">
    <property type="nucleotide sequence ID" value="NZ_WTYQ01000004.1"/>
</dbReference>